<dbReference type="Gene3D" id="3.30.420.40">
    <property type="match status" value="2"/>
</dbReference>
<keyword evidence="3" id="KW-1185">Reference proteome</keyword>
<organism evidence="2 3">
    <name type="scientific">Heliomicrobium undosum</name>
    <dbReference type="NCBI Taxonomy" id="121734"/>
    <lineage>
        <taxon>Bacteria</taxon>
        <taxon>Bacillati</taxon>
        <taxon>Bacillota</taxon>
        <taxon>Clostridia</taxon>
        <taxon>Eubacteriales</taxon>
        <taxon>Heliobacteriaceae</taxon>
        <taxon>Heliomicrobium</taxon>
    </lineage>
</organism>
<evidence type="ECO:0000313" key="3">
    <source>
        <dbReference type="Proteomes" id="UP000463470"/>
    </source>
</evidence>
<protein>
    <recommendedName>
        <fullName evidence="1">SHS2 domain-containing protein</fullName>
    </recommendedName>
</protein>
<dbReference type="OrthoDB" id="9768127at2"/>
<dbReference type="InterPro" id="IPR003494">
    <property type="entry name" value="SHS2_FtsA"/>
</dbReference>
<dbReference type="SUPFAM" id="SSF53067">
    <property type="entry name" value="Actin-like ATPase domain"/>
    <property type="match status" value="2"/>
</dbReference>
<dbReference type="SMART" id="SM00842">
    <property type="entry name" value="FtsA"/>
    <property type="match status" value="1"/>
</dbReference>
<dbReference type="RefSeq" id="WP_161254879.1">
    <property type="nucleotide sequence ID" value="NZ_WXEY01000002.1"/>
</dbReference>
<dbReference type="PANTHER" id="PTHR32432:SF3">
    <property type="entry name" value="ETHANOLAMINE UTILIZATION PROTEIN EUTJ"/>
    <property type="match status" value="1"/>
</dbReference>
<dbReference type="InterPro" id="IPR043129">
    <property type="entry name" value="ATPase_NBD"/>
</dbReference>
<dbReference type="GO" id="GO:0051301">
    <property type="term" value="P:cell division"/>
    <property type="evidence" value="ECO:0007669"/>
    <property type="project" value="InterPro"/>
</dbReference>
<name>A0A845L779_9FIRM</name>
<dbReference type="Pfam" id="PF06723">
    <property type="entry name" value="MreB_Mbl"/>
    <property type="match status" value="1"/>
</dbReference>
<feature type="domain" description="SHS2" evidence="1">
    <location>
        <begin position="8"/>
        <end position="205"/>
    </location>
</feature>
<dbReference type="PANTHER" id="PTHR32432">
    <property type="entry name" value="CELL DIVISION PROTEIN FTSA-RELATED"/>
    <property type="match status" value="1"/>
</dbReference>
<accession>A0A845L779</accession>
<proteinExistence type="predicted"/>
<dbReference type="CDD" id="cd24004">
    <property type="entry name" value="ASKHA_NBD_PilM-like"/>
    <property type="match status" value="1"/>
</dbReference>
<reference evidence="2 3" key="1">
    <citation type="submission" date="2020-01" db="EMBL/GenBank/DDBJ databases">
        <title>Whole-genome sequence of Heliobacterium undosum DSM 13378.</title>
        <authorList>
            <person name="Kyndt J.A."/>
            <person name="Meyer T.E."/>
        </authorList>
    </citation>
    <scope>NUCLEOTIDE SEQUENCE [LARGE SCALE GENOMIC DNA]</scope>
    <source>
        <strain evidence="2 3">DSM 13378</strain>
    </source>
</reference>
<dbReference type="InterPro" id="IPR056546">
    <property type="entry name" value="MreB_MamK-like"/>
</dbReference>
<evidence type="ECO:0000313" key="2">
    <source>
        <dbReference type="EMBL" id="MZP28771.1"/>
    </source>
</evidence>
<comment type="caution">
    <text evidence="2">The sequence shown here is derived from an EMBL/GenBank/DDBJ whole genome shotgun (WGS) entry which is preliminary data.</text>
</comment>
<evidence type="ECO:0000259" key="1">
    <source>
        <dbReference type="SMART" id="SM00842"/>
    </source>
</evidence>
<dbReference type="InterPro" id="IPR050696">
    <property type="entry name" value="FtsA/MreB"/>
</dbReference>
<gene>
    <name evidence="2" type="ORF">GTO91_03490</name>
</gene>
<dbReference type="EMBL" id="WXEY01000002">
    <property type="protein sequence ID" value="MZP28771.1"/>
    <property type="molecule type" value="Genomic_DNA"/>
</dbReference>
<dbReference type="AlphaFoldDB" id="A0A845L779"/>
<sequence length="731" mass="78991">MPDHDQVIFALDIGTRSVVGIVAHEAEDGLEIVHTAMEEHRQRAMLDGQIHDVVQVTQVVRRIKERLESQLEHPLREVSVAAAGRSLKTSRGRAGRKSTSLQEYTPEDILGLELAALQQAQKELKSAGGDAVRDYHCVGYSVVNHYLEGQPIGNLVGQRGLAAEIEVIGTFLPRVVVDSMFSVLQRAGLEMKSLTLEPIAAINVVIPPNMRQLNLTLVDIGAGTSDIAITSGGSVIAYDMVPVAGDEITEQICQKYLLEFGEGERIKRELQSLVQSAPGREVSDLEGKQVCACDVLGFEQELNVRDVLASLEPTVEHLACQIADKIITLNGKPPQAVILVGGGSLTPLLPARLAQALGLPRDRVGVRGRESLRDLTGNLENMKGPEFVTPVGIAVTSIKHQTLGFYEVSVNDQPVRLFNMQLGTVGDALLAAGVSLRHIHGLPGLAMTVEVNGQVKILRGTLGEPARITVNGEPSKLDRFVRAGDQIRFEAARKGADGGGRIGDLAPTLTPLDLVINGQPVHIDPPVTMNGKKATLDTPLEDGARIRYLHLDTLAQVLDAVGDLEALRTAHSIRYVLNGVEKLVPVSLPEARINGRAVSLDSPVKTGDHIDIRPSRVTGLQLKEIVDLKQWEGQPIHVTVNDAEWSFPGQAPSFSLNNQPATGEEQVNDGDNIVVKAGRSADLILSELLAMINFDPTPPEGKNKLDIRVNGFPADYATPIPDHGRVELIWR</sequence>
<dbReference type="Proteomes" id="UP000463470">
    <property type="component" value="Unassembled WGS sequence"/>
</dbReference>